<dbReference type="Gene3D" id="3.30.1490.100">
    <property type="entry name" value="DNA polymerase, Y-family, little finger domain"/>
    <property type="match status" value="1"/>
</dbReference>
<comment type="similarity">
    <text evidence="1">Belongs to the DNA polymerase type-Y family.</text>
</comment>
<organism evidence="7 8">
    <name type="scientific">Oceanospirillum linum</name>
    <dbReference type="NCBI Taxonomy" id="966"/>
    <lineage>
        <taxon>Bacteria</taxon>
        <taxon>Pseudomonadati</taxon>
        <taxon>Pseudomonadota</taxon>
        <taxon>Gammaproteobacteria</taxon>
        <taxon>Oceanospirillales</taxon>
        <taxon>Oceanospirillaceae</taxon>
        <taxon>Oceanospirillum</taxon>
    </lineage>
</organism>
<evidence type="ECO:0000256" key="1">
    <source>
        <dbReference type="ARBA" id="ARBA00010945"/>
    </source>
</evidence>
<gene>
    <name evidence="7" type="ORF">BTA35_0200635</name>
</gene>
<dbReference type="InterPro" id="IPR025188">
    <property type="entry name" value="DUF4113"/>
</dbReference>
<protein>
    <recommendedName>
        <fullName evidence="6">UmuC domain-containing protein</fullName>
    </recommendedName>
</protein>
<dbReference type="GO" id="GO:0003887">
    <property type="term" value="F:DNA-directed DNA polymerase activity"/>
    <property type="evidence" value="ECO:0007669"/>
    <property type="project" value="TreeGrafter"/>
</dbReference>
<dbReference type="CDD" id="cd01700">
    <property type="entry name" value="PolY_Pol_V_umuC"/>
    <property type="match status" value="1"/>
</dbReference>
<dbReference type="InterPro" id="IPR043502">
    <property type="entry name" value="DNA/RNA_pol_sf"/>
</dbReference>
<accession>A0A1T1HG89</accession>
<dbReference type="InterPro" id="IPR043128">
    <property type="entry name" value="Rev_trsase/Diguanyl_cyclase"/>
</dbReference>
<dbReference type="Gene3D" id="3.30.70.270">
    <property type="match status" value="1"/>
</dbReference>
<dbReference type="InterPro" id="IPR024728">
    <property type="entry name" value="PolY_HhH_motif"/>
</dbReference>
<reference evidence="7" key="1">
    <citation type="submission" date="2017-02" db="EMBL/GenBank/DDBJ databases">
        <title>Draft Genome Sequence of the Salt Water Bacterium Oceanospirillum linum ATCC 11336.</title>
        <authorList>
            <person name="Trachtenberg A.M."/>
            <person name="Carney J.G."/>
            <person name="Linnane J.D."/>
            <person name="Rheaume B.A."/>
            <person name="Pitts N.L."/>
            <person name="Mykles D.L."/>
            <person name="Maclea K.S."/>
        </authorList>
    </citation>
    <scope>NUCLEOTIDE SEQUENCE [LARGE SCALE GENOMIC DNA]</scope>
    <source>
        <strain evidence="7">ATCC 11336</strain>
    </source>
</reference>
<keyword evidence="3" id="KW-0741">SOS mutagenesis</keyword>
<dbReference type="Pfam" id="PF13438">
    <property type="entry name" value="DUF4113"/>
    <property type="match status" value="1"/>
</dbReference>
<evidence type="ECO:0000313" key="7">
    <source>
        <dbReference type="EMBL" id="OOV88874.1"/>
    </source>
</evidence>
<dbReference type="GO" id="GO:0006281">
    <property type="term" value="P:DNA repair"/>
    <property type="evidence" value="ECO:0007669"/>
    <property type="project" value="UniProtKB-KW"/>
</dbReference>
<dbReference type="EMBL" id="MTSD02000001">
    <property type="protein sequence ID" value="OOV88874.1"/>
    <property type="molecule type" value="Genomic_DNA"/>
</dbReference>
<evidence type="ECO:0000256" key="2">
    <source>
        <dbReference type="ARBA" id="ARBA00022763"/>
    </source>
</evidence>
<evidence type="ECO:0000313" key="8">
    <source>
        <dbReference type="Proteomes" id="UP000190064"/>
    </source>
</evidence>
<dbReference type="STRING" id="966.BTA35_0200635"/>
<feature type="domain" description="UmuC" evidence="6">
    <location>
        <begin position="2"/>
        <end position="187"/>
    </location>
</feature>
<sequence>MIALVDCNNFYASCERIFEPALYGKPIGVLSNNDGCIIARSNELKALNIEMGAPAFQVYPLVKRLGITLRSSNYALYGDMSARVMQVLTELSPSVERYSIDEAFVDLSGMEEQSIAFCQQLAATVPRYTGIPVSVGAAPSKTLAKIANHLAKKQPGRNSVCVFQEADDVELLQWLKKLPVEEIWGIGKRLGQKLRLRGIETAMDLREANPQQLKKNFSVLVARTQMELQGTPCIHLDEAPEPKQSIMCSRSFSTSTNSLNDLKAAIRFHCQNACEKLRGQNSLTQAVLVTVRSRSERFKGRAYDASAIALPQATDDTQQILHTAQTQLEAIYQPGVRYHKAGIMLLDLIPWRPMQLGLLESEQSALKEKGGKTQKLMQTLDQLNHKMGRHTVAFGLPVEDARWQMKMAHRSPRYTTCWSEIPKAKAC</sequence>
<dbReference type="InterPro" id="IPR036775">
    <property type="entry name" value="DNA_pol_Y-fam_lit_finger_sf"/>
</dbReference>
<dbReference type="GO" id="GO:0003684">
    <property type="term" value="F:damaged DNA binding"/>
    <property type="evidence" value="ECO:0007669"/>
    <property type="project" value="InterPro"/>
</dbReference>
<name>A0A1T1HG89_OCELI</name>
<dbReference type="PANTHER" id="PTHR11076:SF34">
    <property type="entry name" value="PROTEIN UMUC"/>
    <property type="match status" value="1"/>
</dbReference>
<dbReference type="Gene3D" id="1.10.150.20">
    <property type="entry name" value="5' to 3' exonuclease, C-terminal subdomain"/>
    <property type="match status" value="1"/>
</dbReference>
<dbReference type="Pfam" id="PF00817">
    <property type="entry name" value="IMS"/>
    <property type="match status" value="1"/>
</dbReference>
<evidence type="ECO:0000256" key="4">
    <source>
        <dbReference type="ARBA" id="ARBA00023204"/>
    </source>
</evidence>
<dbReference type="SUPFAM" id="SSF56672">
    <property type="entry name" value="DNA/RNA polymerases"/>
    <property type="match status" value="1"/>
</dbReference>
<dbReference type="Gene3D" id="3.40.1170.60">
    <property type="match status" value="1"/>
</dbReference>
<evidence type="ECO:0000259" key="6">
    <source>
        <dbReference type="PROSITE" id="PS50173"/>
    </source>
</evidence>
<dbReference type="GO" id="GO:0005829">
    <property type="term" value="C:cytosol"/>
    <property type="evidence" value="ECO:0007669"/>
    <property type="project" value="TreeGrafter"/>
</dbReference>
<dbReference type="Pfam" id="PF11798">
    <property type="entry name" value="IMS_HHH"/>
    <property type="match status" value="1"/>
</dbReference>
<evidence type="ECO:0000256" key="3">
    <source>
        <dbReference type="ARBA" id="ARBA00023199"/>
    </source>
</evidence>
<evidence type="ECO:0000256" key="5">
    <source>
        <dbReference type="ARBA" id="ARBA00023236"/>
    </source>
</evidence>
<dbReference type="GO" id="GO:0009432">
    <property type="term" value="P:SOS response"/>
    <property type="evidence" value="ECO:0007669"/>
    <property type="project" value="UniProtKB-KW"/>
</dbReference>
<keyword evidence="5" id="KW-0742">SOS response</keyword>
<dbReference type="Proteomes" id="UP000190064">
    <property type="component" value="Unassembled WGS sequence"/>
</dbReference>
<dbReference type="AlphaFoldDB" id="A0A1T1HG89"/>
<dbReference type="InterPro" id="IPR050116">
    <property type="entry name" value="DNA_polymerase-Y"/>
</dbReference>
<keyword evidence="4" id="KW-0234">DNA repair</keyword>
<dbReference type="InterPro" id="IPR001126">
    <property type="entry name" value="UmuC"/>
</dbReference>
<dbReference type="GO" id="GO:0042276">
    <property type="term" value="P:error-prone translesion synthesis"/>
    <property type="evidence" value="ECO:0007669"/>
    <property type="project" value="TreeGrafter"/>
</dbReference>
<comment type="caution">
    <text evidence="7">The sequence shown here is derived from an EMBL/GenBank/DDBJ whole genome shotgun (WGS) entry which is preliminary data.</text>
</comment>
<dbReference type="PANTHER" id="PTHR11076">
    <property type="entry name" value="DNA REPAIR POLYMERASE UMUC / TRANSFERASE FAMILY MEMBER"/>
    <property type="match status" value="1"/>
</dbReference>
<dbReference type="PROSITE" id="PS50173">
    <property type="entry name" value="UMUC"/>
    <property type="match status" value="1"/>
</dbReference>
<proteinExistence type="inferred from homology"/>
<dbReference type="InterPro" id="IPR017961">
    <property type="entry name" value="DNA_pol_Y-fam_little_finger"/>
</dbReference>
<keyword evidence="2" id="KW-0227">DNA damage</keyword>
<keyword evidence="8" id="KW-1185">Reference proteome</keyword>
<dbReference type="Pfam" id="PF11799">
    <property type="entry name" value="IMS_C"/>
    <property type="match status" value="1"/>
</dbReference>